<sequence>MTTKGLEAASYELGRPLTEMGSTARGAGSSGATHPMAVNETVIAMLRPKPDLRLLTREPAEAKAAAQAAVNAPAGIGTIASYATEVPLPATGTWGAPGKGGVQADIVLTAPQDGIPLLFIEVDNCHETAEEIAAKLLKYSRFFKRQIKDTDGKDKPMWRTRWMARVAERGEAPHPPVLIVFNHIGARDPNRTVPRLQELTRPLWAGEPADGFSSYDRKIPIIATGLRNLREHGPNGPVFLRFGRTHMQPLRDAIGNPRRDAALARRAERARAQQAEYKEQLRRAAEQKRAEREAARPACAGCGTKFDNDRWQTTRLSPAPGYRWDPTLCEPCEAKTVAAADQAERDRLEAEAAATAEKARGWRSRFRPGQAP</sequence>
<proteinExistence type="predicted"/>
<reference evidence="3" key="1">
    <citation type="submission" date="2024-08" db="EMBL/GenBank/DDBJ databases">
        <authorList>
            <person name="Yu S.T."/>
        </authorList>
    </citation>
    <scope>NUCLEOTIDE SEQUENCE</scope>
    <source>
        <strain evidence="3">R33</strain>
        <plasmid evidence="3">unnamed1</plasmid>
    </source>
</reference>
<feature type="coiled-coil region" evidence="1">
    <location>
        <begin position="267"/>
        <end position="294"/>
    </location>
</feature>
<dbReference type="EMBL" id="CP165728">
    <property type="protein sequence ID" value="XDV69506.1"/>
    <property type="molecule type" value="Genomic_DNA"/>
</dbReference>
<organism evidence="3">
    <name type="scientific">Streptomyces sp. R33</name>
    <dbReference type="NCBI Taxonomy" id="3238629"/>
    <lineage>
        <taxon>Bacteria</taxon>
        <taxon>Bacillati</taxon>
        <taxon>Actinomycetota</taxon>
        <taxon>Actinomycetes</taxon>
        <taxon>Kitasatosporales</taxon>
        <taxon>Streptomycetaceae</taxon>
        <taxon>Streptomyces</taxon>
    </lineage>
</organism>
<protein>
    <submittedName>
        <fullName evidence="3">Replication-relaxation family protein</fullName>
    </submittedName>
</protein>
<evidence type="ECO:0000256" key="1">
    <source>
        <dbReference type="SAM" id="Coils"/>
    </source>
</evidence>
<dbReference type="RefSeq" id="WP_369780714.1">
    <property type="nucleotide sequence ID" value="NZ_CP165728.1"/>
</dbReference>
<dbReference type="AlphaFoldDB" id="A0AB39YJ32"/>
<dbReference type="Pfam" id="PF13814">
    <property type="entry name" value="Replic_Relax"/>
    <property type="match status" value="1"/>
</dbReference>
<geneLocation type="plasmid" evidence="3">
    <name>unnamed1</name>
</geneLocation>
<gene>
    <name evidence="3" type="ORF">AB5J51_41440</name>
</gene>
<name>A0AB39YJ32_9ACTN</name>
<keyword evidence="1" id="KW-0175">Coiled coil</keyword>
<keyword evidence="3" id="KW-0614">Plasmid</keyword>
<dbReference type="InterPro" id="IPR025855">
    <property type="entry name" value="Replic_Relax"/>
</dbReference>
<feature type="region of interest" description="Disordered" evidence="2">
    <location>
        <begin position="340"/>
        <end position="372"/>
    </location>
</feature>
<evidence type="ECO:0000313" key="3">
    <source>
        <dbReference type="EMBL" id="XDV69506.1"/>
    </source>
</evidence>
<accession>A0AB39YJ32</accession>
<evidence type="ECO:0000256" key="2">
    <source>
        <dbReference type="SAM" id="MobiDB-lite"/>
    </source>
</evidence>